<keyword evidence="3" id="KW-0472">Membrane</keyword>
<dbReference type="InterPro" id="IPR041916">
    <property type="entry name" value="Anti_sigma_zinc_sf"/>
</dbReference>
<organism evidence="5 6">
    <name type="scientific">Pseudofrankia asymbiotica</name>
    <dbReference type="NCBI Taxonomy" id="1834516"/>
    <lineage>
        <taxon>Bacteria</taxon>
        <taxon>Bacillati</taxon>
        <taxon>Actinomycetota</taxon>
        <taxon>Actinomycetes</taxon>
        <taxon>Frankiales</taxon>
        <taxon>Frankiaceae</taxon>
        <taxon>Pseudofrankia</taxon>
    </lineage>
</organism>
<feature type="transmembrane region" description="Helical" evidence="3">
    <location>
        <begin position="90"/>
        <end position="111"/>
    </location>
</feature>
<dbReference type="RefSeq" id="WP_076816491.1">
    <property type="nucleotide sequence ID" value="NZ_MOMC01000022.1"/>
</dbReference>
<keyword evidence="6" id="KW-1185">Reference proteome</keyword>
<dbReference type="InterPro" id="IPR027383">
    <property type="entry name" value="Znf_put"/>
</dbReference>
<dbReference type="AlphaFoldDB" id="A0A1V2IEI6"/>
<evidence type="ECO:0000256" key="3">
    <source>
        <dbReference type="SAM" id="Phobius"/>
    </source>
</evidence>
<dbReference type="Pfam" id="PF13490">
    <property type="entry name" value="zf-HC2"/>
    <property type="match status" value="1"/>
</dbReference>
<dbReference type="Gene3D" id="1.10.10.1320">
    <property type="entry name" value="Anti-sigma factor, zinc-finger domain"/>
    <property type="match status" value="1"/>
</dbReference>
<dbReference type="OrthoDB" id="5242431at2"/>
<keyword evidence="3" id="KW-0812">Transmembrane</keyword>
<dbReference type="EMBL" id="MOMC01000022">
    <property type="protein sequence ID" value="ONH30851.1"/>
    <property type="molecule type" value="Genomic_DNA"/>
</dbReference>
<evidence type="ECO:0000313" key="5">
    <source>
        <dbReference type="EMBL" id="ONH30851.1"/>
    </source>
</evidence>
<evidence type="ECO:0000313" key="6">
    <source>
        <dbReference type="Proteomes" id="UP000188929"/>
    </source>
</evidence>
<dbReference type="STRING" id="1834516.BL253_12175"/>
<accession>A0A1V2IEI6</accession>
<reference evidence="6" key="1">
    <citation type="submission" date="2016-10" db="EMBL/GenBank/DDBJ databases">
        <title>Frankia sp. NRRL B-16386 Genome sequencing.</title>
        <authorList>
            <person name="Ghodhbane-Gtari F."/>
            <person name="Swanson E."/>
            <person name="Gueddou A."/>
            <person name="Hezbri K."/>
            <person name="Ktari K."/>
            <person name="Nouioui I."/>
            <person name="Morris K."/>
            <person name="Simpson S."/>
            <person name="Abebe-Akele F."/>
            <person name="Thomas K."/>
            <person name="Gtari M."/>
            <person name="Tisa L.S."/>
        </authorList>
    </citation>
    <scope>NUCLEOTIDE SEQUENCE [LARGE SCALE GENOMIC DNA]</scope>
    <source>
        <strain evidence="6">NRRL B-16386</strain>
    </source>
</reference>
<dbReference type="Proteomes" id="UP000188929">
    <property type="component" value="Unassembled WGS sequence"/>
</dbReference>
<protein>
    <recommendedName>
        <fullName evidence="4">Putative zinc-finger domain-containing protein</fullName>
    </recommendedName>
</protein>
<name>A0A1V2IEI6_9ACTN</name>
<feature type="domain" description="Putative zinc-finger" evidence="4">
    <location>
        <begin position="12"/>
        <end position="37"/>
    </location>
</feature>
<keyword evidence="3" id="KW-1133">Transmembrane helix</keyword>
<comment type="caution">
    <text evidence="5">The sequence shown here is derived from an EMBL/GenBank/DDBJ whole genome shotgun (WGS) entry which is preliminary data.</text>
</comment>
<evidence type="ECO:0000256" key="1">
    <source>
        <dbReference type="ARBA" id="ARBA00023015"/>
    </source>
</evidence>
<gene>
    <name evidence="5" type="ORF">BL253_12175</name>
</gene>
<keyword evidence="1" id="KW-0805">Transcription regulation</keyword>
<proteinExistence type="predicted"/>
<keyword evidence="2" id="KW-0804">Transcription</keyword>
<evidence type="ECO:0000259" key="4">
    <source>
        <dbReference type="Pfam" id="PF13490"/>
    </source>
</evidence>
<evidence type="ECO:0000256" key="2">
    <source>
        <dbReference type="ARBA" id="ARBA00023163"/>
    </source>
</evidence>
<sequence>MSADPYAHLDAAYVLGGLDRAERAGFEAHLATCPQCQANVAEIVGVPPLLAGLDESAFAEPAGAPVEPVPDILLPGLLRVAGRERTRRRWLTAGLGLVAAASLTAVVVTAVPPNGQATPAPRAMTALVASPVSAAVALRATQWGTEIDLTCWYRPDASVAPGYEYKLVAYDADGDAYDAGSWRLDPGRKVSLTGGTALTPEQISSVNITKPDGTAILTLAV</sequence>